<keyword evidence="3 4" id="KW-0408">Iron</keyword>
<reference evidence="6 7" key="1">
    <citation type="submission" date="2018-10" db="EMBL/GenBank/DDBJ databases">
        <title>Pseudomonas leptonychotis sp. nov., isolated from Weddell seals in Antarctica.</title>
        <authorList>
            <person name="Novakova D."/>
            <person name="Svec P."/>
            <person name="Kralova S."/>
            <person name="Kristofova L."/>
            <person name="Zeman M."/>
            <person name="Pantucek R."/>
            <person name="Maslanova I."/>
            <person name="Sedlacek I."/>
        </authorList>
    </citation>
    <scope>NUCLEOTIDE SEQUENCE [LARGE SCALE GENOMIC DNA]</scope>
    <source>
        <strain evidence="6 7">CCM 8849</strain>
    </source>
</reference>
<dbReference type="EMBL" id="RFLV01000001">
    <property type="protein sequence ID" value="TIH10066.1"/>
    <property type="molecule type" value="Genomic_DNA"/>
</dbReference>
<evidence type="ECO:0000313" key="6">
    <source>
        <dbReference type="EMBL" id="TIH10066.1"/>
    </source>
</evidence>
<gene>
    <name evidence="6" type="ORF">D8779_05080</name>
</gene>
<dbReference type="InterPro" id="IPR036909">
    <property type="entry name" value="Cyt_c-like_dom_sf"/>
</dbReference>
<dbReference type="Proteomes" id="UP000307541">
    <property type="component" value="Unassembled WGS sequence"/>
</dbReference>
<keyword evidence="1 4" id="KW-0349">Heme</keyword>
<dbReference type="GO" id="GO:0020037">
    <property type="term" value="F:heme binding"/>
    <property type="evidence" value="ECO:0007669"/>
    <property type="project" value="InterPro"/>
</dbReference>
<dbReference type="Gene3D" id="1.10.760.10">
    <property type="entry name" value="Cytochrome c-like domain"/>
    <property type="match status" value="1"/>
</dbReference>
<keyword evidence="7" id="KW-1185">Reference proteome</keyword>
<comment type="caution">
    <text evidence="6">The sequence shown here is derived from an EMBL/GenBank/DDBJ whole genome shotgun (WGS) entry which is preliminary data.</text>
</comment>
<evidence type="ECO:0000259" key="5">
    <source>
        <dbReference type="PROSITE" id="PS51007"/>
    </source>
</evidence>
<evidence type="ECO:0000256" key="3">
    <source>
        <dbReference type="ARBA" id="ARBA00023004"/>
    </source>
</evidence>
<sequence>MSNTKTARSTSATLARSWPVSPSRETWPMLSKSALLSLLGGLTLLASLPMRAEVDGPQLYRQHCAKCHAEDGRANTLRGWLYFAQNLSQAKWQDNNSDNDILDAIQEGPGAMPSYADKLSEAEQLALVKAVRGLRKP</sequence>
<evidence type="ECO:0000256" key="4">
    <source>
        <dbReference type="PROSITE-ProRule" id="PRU00433"/>
    </source>
</evidence>
<name>A0A4T2A4R7_9PSED</name>
<proteinExistence type="predicted"/>
<evidence type="ECO:0000256" key="2">
    <source>
        <dbReference type="ARBA" id="ARBA00022723"/>
    </source>
</evidence>
<protein>
    <submittedName>
        <fullName evidence="6">Cytochrome c</fullName>
    </submittedName>
</protein>
<dbReference type="OrthoDB" id="5523448at2"/>
<keyword evidence="2 4" id="KW-0479">Metal-binding</keyword>
<dbReference type="PROSITE" id="PS51007">
    <property type="entry name" value="CYTC"/>
    <property type="match status" value="1"/>
</dbReference>
<evidence type="ECO:0000313" key="7">
    <source>
        <dbReference type="Proteomes" id="UP000307541"/>
    </source>
</evidence>
<dbReference type="InterPro" id="IPR009056">
    <property type="entry name" value="Cyt_c-like_dom"/>
</dbReference>
<dbReference type="Pfam" id="PF13442">
    <property type="entry name" value="Cytochrome_CBB3"/>
    <property type="match status" value="1"/>
</dbReference>
<evidence type="ECO:0000256" key="1">
    <source>
        <dbReference type="ARBA" id="ARBA00022617"/>
    </source>
</evidence>
<feature type="domain" description="Cytochrome c" evidence="5">
    <location>
        <begin position="51"/>
        <end position="135"/>
    </location>
</feature>
<dbReference type="AlphaFoldDB" id="A0A4T2A4R7"/>
<dbReference type="SUPFAM" id="SSF46626">
    <property type="entry name" value="Cytochrome c"/>
    <property type="match status" value="1"/>
</dbReference>
<dbReference type="GO" id="GO:0046872">
    <property type="term" value="F:metal ion binding"/>
    <property type="evidence" value="ECO:0007669"/>
    <property type="project" value="UniProtKB-KW"/>
</dbReference>
<organism evidence="6 7">
    <name type="scientific">Pseudomonas leptonychotis</name>
    <dbReference type="NCBI Taxonomy" id="2448482"/>
    <lineage>
        <taxon>Bacteria</taxon>
        <taxon>Pseudomonadati</taxon>
        <taxon>Pseudomonadota</taxon>
        <taxon>Gammaproteobacteria</taxon>
        <taxon>Pseudomonadales</taxon>
        <taxon>Pseudomonadaceae</taxon>
        <taxon>Pseudomonas</taxon>
    </lineage>
</organism>
<accession>A0A4T2A4R7</accession>
<dbReference type="GO" id="GO:0009055">
    <property type="term" value="F:electron transfer activity"/>
    <property type="evidence" value="ECO:0007669"/>
    <property type="project" value="InterPro"/>
</dbReference>